<dbReference type="Gene3D" id="1.10.10.10">
    <property type="entry name" value="Winged helix-like DNA-binding domain superfamily/Winged helix DNA-binding domain"/>
    <property type="match status" value="1"/>
</dbReference>
<gene>
    <name evidence="5" type="ORF">CVO76_15030</name>
</gene>
<keyword evidence="1" id="KW-0805">Transcription regulation</keyword>
<protein>
    <submittedName>
        <fullName evidence="5">Response regulator receiver protein</fullName>
    </submittedName>
</protein>
<dbReference type="EMBL" id="CP024915">
    <property type="protein sequence ID" value="AUZ88809.1"/>
    <property type="molecule type" value="Genomic_DNA"/>
</dbReference>
<dbReference type="Gene3D" id="3.30.450.40">
    <property type="match status" value="1"/>
</dbReference>
<accession>A0A2L0UHU2</accession>
<organism evidence="5 6">
    <name type="scientific">Arthrobacter agilis</name>
    <dbReference type="NCBI Taxonomy" id="37921"/>
    <lineage>
        <taxon>Bacteria</taxon>
        <taxon>Bacillati</taxon>
        <taxon>Actinomycetota</taxon>
        <taxon>Actinomycetes</taxon>
        <taxon>Micrococcales</taxon>
        <taxon>Micrococcaceae</taxon>
        <taxon>Arthrobacter</taxon>
    </lineage>
</organism>
<keyword evidence="2" id="KW-0804">Transcription</keyword>
<dbReference type="RefSeq" id="WP_208739978.1">
    <property type="nucleotide sequence ID" value="NZ_CP024915.1"/>
</dbReference>
<feature type="domain" description="ANTAR" evidence="4">
    <location>
        <begin position="199"/>
        <end position="260"/>
    </location>
</feature>
<dbReference type="AlphaFoldDB" id="A0A2L0UHU2"/>
<dbReference type="PROSITE" id="PS50921">
    <property type="entry name" value="ANTAR"/>
    <property type="match status" value="1"/>
</dbReference>
<evidence type="ECO:0000259" key="4">
    <source>
        <dbReference type="PROSITE" id="PS50921"/>
    </source>
</evidence>
<dbReference type="InterPro" id="IPR005561">
    <property type="entry name" value="ANTAR"/>
</dbReference>
<dbReference type="SMART" id="SM01012">
    <property type="entry name" value="ANTAR"/>
    <property type="match status" value="1"/>
</dbReference>
<evidence type="ECO:0000256" key="1">
    <source>
        <dbReference type="ARBA" id="ARBA00023015"/>
    </source>
</evidence>
<name>A0A2L0UHU2_9MICC</name>
<dbReference type="Pfam" id="PF03861">
    <property type="entry name" value="ANTAR"/>
    <property type="match status" value="1"/>
</dbReference>
<evidence type="ECO:0000256" key="3">
    <source>
        <dbReference type="SAM" id="MobiDB-lite"/>
    </source>
</evidence>
<proteinExistence type="predicted"/>
<dbReference type="PIRSF" id="PIRSF036625">
    <property type="entry name" value="GAF_ANTAR"/>
    <property type="match status" value="1"/>
</dbReference>
<dbReference type="Proteomes" id="UP000239187">
    <property type="component" value="Chromosome"/>
</dbReference>
<sequence>MTNRETAATGTHRDATSQRTPNDRPDEYGTGETEYGTGETSVVLQNLVLDSPDVEEFLTHLARFAAERLSGHDSTVRCGVTLLRPRKQGTAASSDQVARRLDELQNASGNGPCLEATRTETRVYVRDVADDDRWPEYFTLAHAHGVRSILAVPVLLSGEAAAALNLYADTPDAFGPERISLAQQFADEASQGLRLAVRIAHLTDTGQNLTVAMTLRTTIDLAAGIIMSQNTCSQHEAMTILKAAASARNRKLRDLAAAVVASVSGQAPVTHFEH</sequence>
<evidence type="ECO:0000313" key="5">
    <source>
        <dbReference type="EMBL" id="AUZ88809.1"/>
    </source>
</evidence>
<dbReference type="InterPro" id="IPR012074">
    <property type="entry name" value="GAF_ANTAR"/>
</dbReference>
<dbReference type="InterPro" id="IPR036388">
    <property type="entry name" value="WH-like_DNA-bd_sf"/>
</dbReference>
<dbReference type="InterPro" id="IPR029016">
    <property type="entry name" value="GAF-like_dom_sf"/>
</dbReference>
<dbReference type="InterPro" id="IPR003018">
    <property type="entry name" value="GAF"/>
</dbReference>
<feature type="region of interest" description="Disordered" evidence="3">
    <location>
        <begin position="1"/>
        <end position="37"/>
    </location>
</feature>
<evidence type="ECO:0000256" key="2">
    <source>
        <dbReference type="ARBA" id="ARBA00023163"/>
    </source>
</evidence>
<dbReference type="GO" id="GO:0003723">
    <property type="term" value="F:RNA binding"/>
    <property type="evidence" value="ECO:0007669"/>
    <property type="project" value="InterPro"/>
</dbReference>
<feature type="compositionally biased region" description="Low complexity" evidence="3">
    <location>
        <begin position="28"/>
        <end position="37"/>
    </location>
</feature>
<feature type="compositionally biased region" description="Basic and acidic residues" evidence="3">
    <location>
        <begin position="11"/>
        <end position="27"/>
    </location>
</feature>
<reference evidence="5 6" key="1">
    <citation type="submission" date="2017-11" db="EMBL/GenBank/DDBJ databases">
        <title>Draft genome of Arthrobacter agilis strain UMCV2, a plant growth-promoting rhizobacterium and biocontrol capacity of phytopathogenic fungi.</title>
        <authorList>
            <person name="Martinez-Camara R."/>
            <person name="Santoyo G."/>
            <person name="Moreno-Hagelsieb G."/>
            <person name="Valencia-Cantero E."/>
        </authorList>
    </citation>
    <scope>NUCLEOTIDE SEQUENCE [LARGE SCALE GENOMIC DNA]</scope>
    <source>
        <strain evidence="5 6">UMCV2</strain>
    </source>
</reference>
<dbReference type="Pfam" id="PF13185">
    <property type="entry name" value="GAF_2"/>
    <property type="match status" value="1"/>
</dbReference>
<dbReference type="SUPFAM" id="SSF55781">
    <property type="entry name" value="GAF domain-like"/>
    <property type="match status" value="1"/>
</dbReference>
<dbReference type="SMART" id="SM00065">
    <property type="entry name" value="GAF"/>
    <property type="match status" value="1"/>
</dbReference>
<evidence type="ECO:0000313" key="6">
    <source>
        <dbReference type="Proteomes" id="UP000239187"/>
    </source>
</evidence>